<proteinExistence type="inferred from homology"/>
<name>Q7Q8E1_ANOGA</name>
<evidence type="ECO:0000256" key="1">
    <source>
        <dbReference type="ARBA" id="ARBA00009495"/>
    </source>
</evidence>
<reference evidence="2" key="3">
    <citation type="journal article" date="2004" name="Trends Parasitol.">
        <title>The Anopheles gambiae genome: an update.</title>
        <authorList>
            <person name="Mongin E."/>
            <person name="Louis C."/>
            <person name="Holt R.A."/>
            <person name="Birney E."/>
            <person name="Collins F.H."/>
        </authorList>
    </citation>
    <scope>NUCLEOTIDE SEQUENCE</scope>
    <source>
        <strain evidence="2">PEST</strain>
    </source>
</reference>
<dbReference type="HOGENOM" id="CLU_032684_0_0_1"/>
<organism evidence="2">
    <name type="scientific">Anopheles gambiae</name>
    <name type="common">African malaria mosquito</name>
    <dbReference type="NCBI Taxonomy" id="7165"/>
    <lineage>
        <taxon>Eukaryota</taxon>
        <taxon>Metazoa</taxon>
        <taxon>Ecdysozoa</taxon>
        <taxon>Arthropoda</taxon>
        <taxon>Hexapoda</taxon>
        <taxon>Insecta</taxon>
        <taxon>Pterygota</taxon>
        <taxon>Neoptera</taxon>
        <taxon>Endopterygota</taxon>
        <taxon>Diptera</taxon>
        <taxon>Nematocera</taxon>
        <taxon>Culicoidea</taxon>
        <taxon>Culicidae</taxon>
        <taxon>Anophelinae</taxon>
        <taxon>Anopheles</taxon>
    </lineage>
</organism>
<dbReference type="PhylomeDB" id="Q7Q8E1"/>
<gene>
    <name evidence="2" type="ORF">AgaP_AGAP008671</name>
</gene>
<dbReference type="InterPro" id="IPR029060">
    <property type="entry name" value="PIN-like_dom_sf"/>
</dbReference>
<dbReference type="InterPro" id="IPR026784">
    <property type="entry name" value="Coact_PPARg"/>
</dbReference>
<reference evidence="2" key="5">
    <citation type="submission" date="2011-05" db="EMBL/GenBank/DDBJ databases">
        <authorList>
            <consortium name="VectorBase"/>
        </authorList>
    </citation>
    <scope>NUCLEOTIDE SEQUENCE</scope>
    <source>
        <strain evidence="2">PEST</strain>
    </source>
</reference>
<comment type="caution">
    <text evidence="2">The sequence shown here is derived from an EMBL/GenBank/DDBJ whole genome shotgun (WGS) entry which is preliminary data.</text>
</comment>
<protein>
    <submittedName>
        <fullName evidence="2">AGAP008671-PA</fullName>
    </submittedName>
</protein>
<dbReference type="VEuPathDB" id="VectorBase:AGAP028050"/>
<accession>Q7Q8E1</accession>
<sequence>MGIRHLHTFMEKNGGFYTVNMEREILRSSRASAPRCRGTKPPAAPLVVIDLMAMFGVFCSDRRSLLCGSQFWVVEHTADSFFKRLTDAGAELVFFYDGTLQLNKYDTWINRQNDKYDRMIDVLDGINARMPLAVAANKFDRTLPNNTCIKLENVAKRHGELIVSTDLECDQALAIYATKRKALAVISHDTDFLIFEGGWQLWHANHIDVNKLITKAYGRQALLRTLGLQWRQMALWATLAGNDFFSYDELEPFLNDLGPHTQKFYKLAEYVRRLTVRNGKLDDDTVRSILGRVYKKRRIPTEAYEWFRQSYAFYQVDEPSEKKPDDPFAYLLQAGYSFTHSILTGVPFNVTLFFFDYRSSEFGNYYEIIEPIISRIGGILLYHHQHERQHITVVTKRNHQEPHSFGTVAATFPTAITPPPVMDLISTDGPVQASLLERKLQLWRWVCSDDLLDVELFNTVPPAFMCTVLTLYRLRQCGAIRLFEADLLLLIAHQLSNGAFDPLQEPYPQKLISRAFRLGFLFQKVYSHMDRVAKALGLPQQYRPTTPYDGLRFHNMYRVWTSMKVEPHHIEPIAEWRFYQQTKST</sequence>
<dbReference type="PANTHER" id="PTHR15976">
    <property type="entry name" value="CONSTITUTIVE COACTIVATOR OF PEROXISOME PROLIFERATOR-ACTIVATED RECEPTOR GAMMA"/>
    <property type="match status" value="1"/>
</dbReference>
<dbReference type="PaxDb" id="7165-AGAP028050-PA"/>
<dbReference type="EMBL" id="AAAB01008944">
    <property type="protein sequence ID" value="EAA10274.4"/>
    <property type="molecule type" value="Genomic_DNA"/>
</dbReference>
<dbReference type="SUPFAM" id="SSF88723">
    <property type="entry name" value="PIN domain-like"/>
    <property type="match status" value="1"/>
</dbReference>
<comment type="similarity">
    <text evidence="1">Belongs to the constitutive coactivator of PPAR-gamma family.</text>
</comment>
<dbReference type="Gene3D" id="3.40.50.1010">
    <property type="entry name" value="5'-nuclease"/>
    <property type="match status" value="1"/>
</dbReference>
<dbReference type="VEuPathDB" id="VectorBase:AGAMI1_013787"/>
<reference evidence="2" key="1">
    <citation type="journal article" date="2002" name="Science">
        <title>The genome sequence of the malaria mosquito Anopheles gambiae.</title>
        <authorList>
            <person name="Holt R.A."/>
            <person name="Subramanian G.M."/>
            <person name="Halpern A."/>
            <person name="Sutton G.G."/>
            <person name="Charlab R."/>
            <person name="Nusskern D.R."/>
            <person name="Wincker P."/>
            <person name="Clark A.G."/>
            <person name="Ribeiro J.M."/>
            <person name="Wides R."/>
            <person name="Salzberg S.L."/>
            <person name="Loftus B."/>
            <person name="Yandell M."/>
            <person name="Majoros W.H."/>
            <person name="Rusch D.B."/>
            <person name="Lai Z."/>
            <person name="Kraft C.L."/>
            <person name="Abril J.F."/>
            <person name="Anthouard V."/>
            <person name="Arensburger P."/>
            <person name="Atkinson P.W."/>
            <person name="Baden H."/>
            <person name="de Berardinis V."/>
            <person name="Baldwin D."/>
            <person name="Benes V."/>
            <person name="Biedler J."/>
            <person name="Blass C."/>
            <person name="Bolanos R."/>
            <person name="Boscus D."/>
            <person name="Barnstead M."/>
            <person name="Cai S."/>
            <person name="Center A."/>
            <person name="Chaturverdi K."/>
            <person name="Christophides G.K."/>
            <person name="Chrystal M.A."/>
            <person name="Clamp M."/>
            <person name="Cravchik A."/>
            <person name="Curwen V."/>
            <person name="Dana A."/>
            <person name="Delcher A."/>
            <person name="Dew I."/>
            <person name="Evans C.A."/>
            <person name="Flanigan M."/>
            <person name="Grundschober-Freimoser A."/>
            <person name="Friedli L."/>
            <person name="Gu Z."/>
            <person name="Guan P."/>
            <person name="Guigo R."/>
            <person name="Hillenmeyer M.E."/>
            <person name="Hladun S.L."/>
            <person name="Hogan J.R."/>
            <person name="Hong Y.S."/>
            <person name="Hoover J."/>
            <person name="Jaillon O."/>
            <person name="Ke Z."/>
            <person name="Kodira C."/>
            <person name="Kokoza E."/>
            <person name="Koutsos A."/>
            <person name="Letunic I."/>
            <person name="Levitsky A."/>
            <person name="Liang Y."/>
            <person name="Lin J.J."/>
            <person name="Lobo N.F."/>
            <person name="Lopez J.R."/>
            <person name="Malek J.A."/>
            <person name="McIntosh T.C."/>
            <person name="Meister S."/>
            <person name="Miller J."/>
            <person name="Mobarry C."/>
            <person name="Mongin E."/>
            <person name="Murphy S.D."/>
            <person name="O'Brochta D.A."/>
            <person name="Pfannkoch C."/>
            <person name="Qi R."/>
            <person name="Regier M.A."/>
            <person name="Remington K."/>
            <person name="Shao H."/>
            <person name="Sharakhova M.V."/>
            <person name="Sitter C.D."/>
            <person name="Shetty J."/>
            <person name="Smith T.J."/>
            <person name="Strong R."/>
            <person name="Sun J."/>
            <person name="Thomasova D."/>
            <person name="Ton L.Q."/>
            <person name="Topalis P."/>
            <person name="Tu Z."/>
            <person name="Unger M.F."/>
            <person name="Walenz B."/>
            <person name="Wang A."/>
            <person name="Wang J."/>
            <person name="Wang M."/>
            <person name="Wang X."/>
            <person name="Woodford K.J."/>
            <person name="Wortman J.R."/>
            <person name="Wu M."/>
            <person name="Yao A."/>
            <person name="Zdobnov E.M."/>
            <person name="Zhang H."/>
            <person name="Zhao Q."/>
            <person name="Zhao S."/>
            <person name="Zhu S.C."/>
            <person name="Zhimulev I."/>
            <person name="Coluzzi M."/>
            <person name="della Torre A."/>
            <person name="Roth C.W."/>
            <person name="Louis C."/>
            <person name="Kalush F."/>
            <person name="Mural R.J."/>
            <person name="Myers E.W."/>
            <person name="Adams M.D."/>
            <person name="Smith H.O."/>
            <person name="Broder S."/>
            <person name="Gardner M.J."/>
            <person name="Fraser C.M."/>
            <person name="Birney E."/>
            <person name="Bork P."/>
            <person name="Brey P.T."/>
            <person name="Venter J.C."/>
            <person name="Weissenbach J."/>
            <person name="Kafatos F.C."/>
            <person name="Collins F.H."/>
            <person name="Hoffman S.L."/>
        </authorList>
    </citation>
    <scope>NUCLEOTIDE SEQUENCE [LARGE SCALE GENOMIC DNA]</scope>
    <source>
        <strain evidence="2">PEST</strain>
    </source>
</reference>
<dbReference type="STRING" id="7165.Q7Q8E1"/>
<dbReference type="PANTHER" id="PTHR15976:SF16">
    <property type="entry name" value="ASTEROID DOMAIN-CONTAINING PROTEIN"/>
    <property type="match status" value="1"/>
</dbReference>
<evidence type="ECO:0000313" key="2">
    <source>
        <dbReference type="EMBL" id="EAA10274.4"/>
    </source>
</evidence>
<reference evidence="2" key="4">
    <citation type="journal article" date="2007" name="Genome Biol.">
        <title>Update of the Anopheles gambiae PEST genome assembly.</title>
        <authorList>
            <person name="Sharakhova M.V."/>
            <person name="Hammond M.P."/>
            <person name="Lobo N.F."/>
            <person name="Krzywinski J."/>
            <person name="Unger M.F."/>
            <person name="Hillenmeyer M.E."/>
            <person name="Bruggner R.V."/>
            <person name="Birney E."/>
            <person name="Collins F.H."/>
        </authorList>
    </citation>
    <scope>NUCLEOTIDE SEQUENCE</scope>
    <source>
        <strain evidence="2">PEST</strain>
    </source>
</reference>
<reference evidence="2" key="2">
    <citation type="submission" date="2002-03" db="EMBL/GenBank/DDBJ databases">
        <authorList>
            <consortium name="The Anopheles Genome Sequencing Consortium"/>
        </authorList>
    </citation>
    <scope>NUCLEOTIDE SEQUENCE</scope>
    <source>
        <strain evidence="2">PEST</strain>
    </source>
</reference>
<dbReference type="eggNOG" id="ENOG502QRMW">
    <property type="taxonomic scope" value="Eukaryota"/>
</dbReference>
<dbReference type="AlphaFoldDB" id="Q7Q8E1"/>